<sequence>MMEIVRLQKADTKSLKEVNALLRQLSGQIPPCTLELLNDIVESSTFELWVAKEDGIIVGIGELAIVLKPEGVIAQIEDVVVDEGYRGKGLGKKISEKLIGRARAQHARVIQLSSNPARTAANALYQKLGFTLHETNTYRLKL</sequence>
<dbReference type="InterPro" id="IPR000182">
    <property type="entry name" value="GNAT_dom"/>
</dbReference>
<dbReference type="SUPFAM" id="SSF55729">
    <property type="entry name" value="Acyl-CoA N-acyltransferases (Nat)"/>
    <property type="match status" value="1"/>
</dbReference>
<gene>
    <name evidence="4" type="ORF">UY61_C0034G0016</name>
</gene>
<feature type="domain" description="N-acetyltransferase" evidence="3">
    <location>
        <begin position="2"/>
        <end position="142"/>
    </location>
</feature>
<evidence type="ECO:0000256" key="1">
    <source>
        <dbReference type="ARBA" id="ARBA00022679"/>
    </source>
</evidence>
<keyword evidence="1" id="KW-0808">Transferase</keyword>
<dbReference type="PANTHER" id="PTHR43877">
    <property type="entry name" value="AMINOALKYLPHOSPHONATE N-ACETYLTRANSFERASE-RELATED-RELATED"/>
    <property type="match status" value="1"/>
</dbReference>
<protein>
    <recommendedName>
        <fullName evidence="3">N-acetyltransferase domain-containing protein</fullName>
    </recommendedName>
</protein>
<dbReference type="Proteomes" id="UP000034201">
    <property type="component" value="Unassembled WGS sequence"/>
</dbReference>
<dbReference type="InterPro" id="IPR050832">
    <property type="entry name" value="Bact_Acetyltransf"/>
</dbReference>
<comment type="caution">
    <text evidence="4">The sequence shown here is derived from an EMBL/GenBank/DDBJ whole genome shotgun (WGS) entry which is preliminary data.</text>
</comment>
<evidence type="ECO:0000313" key="4">
    <source>
        <dbReference type="EMBL" id="KKW20427.1"/>
    </source>
</evidence>
<dbReference type="EMBL" id="LCQQ01000034">
    <property type="protein sequence ID" value="KKW20427.1"/>
    <property type="molecule type" value="Genomic_DNA"/>
</dbReference>
<dbReference type="Pfam" id="PF00583">
    <property type="entry name" value="Acetyltransf_1"/>
    <property type="match status" value="1"/>
</dbReference>
<evidence type="ECO:0000313" key="5">
    <source>
        <dbReference type="Proteomes" id="UP000034201"/>
    </source>
</evidence>
<dbReference type="InterPro" id="IPR016181">
    <property type="entry name" value="Acyl_CoA_acyltransferase"/>
</dbReference>
<accession>A0A0G1YZI4</accession>
<dbReference type="AlphaFoldDB" id="A0A0G1YZI4"/>
<name>A0A0G1YZI4_9BACT</name>
<keyword evidence="2" id="KW-0012">Acyltransferase</keyword>
<evidence type="ECO:0000259" key="3">
    <source>
        <dbReference type="PROSITE" id="PS51186"/>
    </source>
</evidence>
<dbReference type="CDD" id="cd04301">
    <property type="entry name" value="NAT_SF"/>
    <property type="match status" value="1"/>
</dbReference>
<reference evidence="4 5" key="1">
    <citation type="journal article" date="2015" name="Nature">
        <title>rRNA introns, odd ribosomes, and small enigmatic genomes across a large radiation of phyla.</title>
        <authorList>
            <person name="Brown C.T."/>
            <person name="Hug L.A."/>
            <person name="Thomas B.C."/>
            <person name="Sharon I."/>
            <person name="Castelle C.J."/>
            <person name="Singh A."/>
            <person name="Wilkins M.J."/>
            <person name="Williams K.H."/>
            <person name="Banfield J.F."/>
        </authorList>
    </citation>
    <scope>NUCLEOTIDE SEQUENCE [LARGE SCALE GENOMIC DNA]</scope>
</reference>
<dbReference type="PROSITE" id="PS51186">
    <property type="entry name" value="GNAT"/>
    <property type="match status" value="1"/>
</dbReference>
<dbReference type="Gene3D" id="3.40.630.30">
    <property type="match status" value="1"/>
</dbReference>
<dbReference type="GO" id="GO:0016747">
    <property type="term" value="F:acyltransferase activity, transferring groups other than amino-acyl groups"/>
    <property type="evidence" value="ECO:0007669"/>
    <property type="project" value="InterPro"/>
</dbReference>
<dbReference type="PANTHER" id="PTHR43877:SF2">
    <property type="entry name" value="AMINOALKYLPHOSPHONATE N-ACETYLTRANSFERASE-RELATED"/>
    <property type="match status" value="1"/>
</dbReference>
<evidence type="ECO:0000256" key="2">
    <source>
        <dbReference type="ARBA" id="ARBA00023315"/>
    </source>
</evidence>
<proteinExistence type="predicted"/>
<organism evidence="4 5">
    <name type="scientific">Candidatus Adlerbacteria bacterium GW2011_GWC1_50_9</name>
    <dbReference type="NCBI Taxonomy" id="1618608"/>
    <lineage>
        <taxon>Bacteria</taxon>
        <taxon>Candidatus Adleribacteriota</taxon>
    </lineage>
</organism>